<keyword evidence="2" id="KW-1185">Reference proteome</keyword>
<dbReference type="EMBL" id="AONQ01000002">
    <property type="protein sequence ID" value="EME71897.1"/>
    <property type="molecule type" value="Genomic_DNA"/>
</dbReference>
<name>M2ZWV2_9PROT</name>
<dbReference type="SUPFAM" id="SSF53850">
    <property type="entry name" value="Periplasmic binding protein-like II"/>
    <property type="match status" value="1"/>
</dbReference>
<dbReference type="PANTHER" id="PTHR35936">
    <property type="entry name" value="MEMBRANE-BOUND LYTIC MUREIN TRANSGLYCOSYLASE F"/>
    <property type="match status" value="1"/>
</dbReference>
<dbReference type="PATRIC" id="fig|1244869.3.peg.310"/>
<evidence type="ECO:0000313" key="1">
    <source>
        <dbReference type="EMBL" id="EME71897.1"/>
    </source>
</evidence>
<dbReference type="eggNOG" id="COG0834">
    <property type="taxonomic scope" value="Bacteria"/>
</dbReference>
<dbReference type="AlphaFoldDB" id="M2ZWV2"/>
<organism evidence="1 2">
    <name type="scientific">Paramagnetospirillum caucaseum</name>
    <dbReference type="NCBI Taxonomy" id="1244869"/>
    <lineage>
        <taxon>Bacteria</taxon>
        <taxon>Pseudomonadati</taxon>
        <taxon>Pseudomonadota</taxon>
        <taxon>Alphaproteobacteria</taxon>
        <taxon>Rhodospirillales</taxon>
        <taxon>Magnetospirillaceae</taxon>
        <taxon>Paramagnetospirillum</taxon>
    </lineage>
</organism>
<evidence type="ECO:0000313" key="2">
    <source>
        <dbReference type="Proteomes" id="UP000011744"/>
    </source>
</evidence>
<sequence length="253" mass="27174">MVHSAGKIGFVLGLAAVLLALPASGRADDALRFSTGMIDPWTNAAGTGFHQVLIHDALARLGKAAELEVNPASSRVIKLADDGIIDGLAGRVGGLEKDYPNLLAVPERMFVNDFVACTAPGGKPPAGWAAAAPFSVAYVIGWQIFEHNLPPVRELTTVKDSVQLLNLLKAGRVELILHERWQVLWLAREMNIPLVCAEPPLARVPMFIYLNRRHAGMAPALGDVLRRMKSDGSYEAIARRVFGGLGASVTEVK</sequence>
<dbReference type="RefSeq" id="WP_008613544.1">
    <property type="nucleotide sequence ID" value="NZ_AONQ01000002.1"/>
</dbReference>
<protein>
    <submittedName>
        <fullName evidence="1">Uncharacterized protein</fullName>
    </submittedName>
</protein>
<proteinExistence type="predicted"/>
<dbReference type="Proteomes" id="UP000011744">
    <property type="component" value="Unassembled WGS sequence"/>
</dbReference>
<comment type="caution">
    <text evidence="1">The sequence shown here is derived from an EMBL/GenBank/DDBJ whole genome shotgun (WGS) entry which is preliminary data.</text>
</comment>
<gene>
    <name evidence="1" type="ORF">H261_01582</name>
</gene>
<dbReference type="STRING" id="1244869.H261_01582"/>
<accession>M2ZWV2</accession>
<dbReference type="PANTHER" id="PTHR35936:SF35">
    <property type="entry name" value="L-CYSTINE-BINDING PROTEIN TCYJ"/>
    <property type="match status" value="1"/>
</dbReference>
<dbReference type="Gene3D" id="3.40.190.10">
    <property type="entry name" value="Periplasmic binding protein-like II"/>
    <property type="match status" value="2"/>
</dbReference>
<reference evidence="1 2" key="1">
    <citation type="journal article" date="2014" name="Genome Announc.">
        <title>Draft Genome Sequence of Magnetospirillum sp. Strain SO-1, a Freshwater Magnetotactic Bacterium Isolated from the Ol'khovka River, Russia.</title>
        <authorList>
            <person name="Grouzdev D.S."/>
            <person name="Dziuba M.V."/>
            <person name="Sukhacheva M.S."/>
            <person name="Mardanov A.V."/>
            <person name="Beletskiy A.V."/>
            <person name="Kuznetsov B.B."/>
            <person name="Skryabin K.G."/>
        </authorList>
    </citation>
    <scope>NUCLEOTIDE SEQUENCE [LARGE SCALE GENOMIC DNA]</scope>
    <source>
        <strain evidence="1 2">SO-1</strain>
    </source>
</reference>
<dbReference type="OrthoDB" id="8481290at2"/>